<gene>
    <name evidence="1" type="ORF">TNCT_49481</name>
</gene>
<dbReference type="EMBL" id="BMAO01003960">
    <property type="protein sequence ID" value="GFQ91298.1"/>
    <property type="molecule type" value="Genomic_DNA"/>
</dbReference>
<comment type="caution">
    <text evidence="1">The sequence shown here is derived from an EMBL/GenBank/DDBJ whole genome shotgun (WGS) entry which is preliminary data.</text>
</comment>
<accession>A0A8X6FY49</accession>
<reference evidence="1" key="1">
    <citation type="submission" date="2020-07" db="EMBL/GenBank/DDBJ databases">
        <title>Multicomponent nature underlies the extraordinary mechanical properties of spider dragline silk.</title>
        <authorList>
            <person name="Kono N."/>
            <person name="Nakamura H."/>
            <person name="Mori M."/>
            <person name="Yoshida Y."/>
            <person name="Ohtoshi R."/>
            <person name="Malay A.D."/>
            <person name="Moran D.A.P."/>
            <person name="Tomita M."/>
            <person name="Numata K."/>
            <person name="Arakawa K."/>
        </authorList>
    </citation>
    <scope>NUCLEOTIDE SEQUENCE</scope>
</reference>
<dbReference type="AlphaFoldDB" id="A0A8X6FY49"/>
<dbReference type="Proteomes" id="UP000887116">
    <property type="component" value="Unassembled WGS sequence"/>
</dbReference>
<evidence type="ECO:0000313" key="2">
    <source>
        <dbReference type="Proteomes" id="UP000887116"/>
    </source>
</evidence>
<protein>
    <submittedName>
        <fullName evidence="1">Uncharacterized protein</fullName>
    </submittedName>
</protein>
<evidence type="ECO:0000313" key="1">
    <source>
        <dbReference type="EMBL" id="GFQ91298.1"/>
    </source>
</evidence>
<name>A0A8X6FY49_TRICU</name>
<sequence length="85" mass="9568">MLTDCRGVVQYESLCIGLMIYKDYYFSVSSHMSGEIIENDLKCGAITHGFLLHDNAPYHIPYNILGFSTKNSMTPNTPYSPDMVP</sequence>
<organism evidence="1 2">
    <name type="scientific">Trichonephila clavata</name>
    <name type="common">Joro spider</name>
    <name type="synonym">Nephila clavata</name>
    <dbReference type="NCBI Taxonomy" id="2740835"/>
    <lineage>
        <taxon>Eukaryota</taxon>
        <taxon>Metazoa</taxon>
        <taxon>Ecdysozoa</taxon>
        <taxon>Arthropoda</taxon>
        <taxon>Chelicerata</taxon>
        <taxon>Arachnida</taxon>
        <taxon>Araneae</taxon>
        <taxon>Araneomorphae</taxon>
        <taxon>Entelegynae</taxon>
        <taxon>Araneoidea</taxon>
        <taxon>Nephilidae</taxon>
        <taxon>Trichonephila</taxon>
    </lineage>
</organism>
<keyword evidence="2" id="KW-1185">Reference proteome</keyword>
<proteinExistence type="predicted"/>